<evidence type="ECO:0000313" key="2">
    <source>
        <dbReference type="Proteomes" id="UP000236248"/>
    </source>
</evidence>
<proteinExistence type="predicted"/>
<dbReference type="KEGG" id="ncv:NCAV_0406"/>
<evidence type="ECO:0000313" key="1">
    <source>
        <dbReference type="EMBL" id="SPC33600.1"/>
    </source>
</evidence>
<protein>
    <submittedName>
        <fullName evidence="1">Uncharacterized protein</fullName>
    </submittedName>
</protein>
<dbReference type="EMBL" id="LT981265">
    <property type="protein sequence ID" value="SPC33600.1"/>
    <property type="molecule type" value="Genomic_DNA"/>
</dbReference>
<keyword evidence="2" id="KW-1185">Reference proteome</keyword>
<dbReference type="AlphaFoldDB" id="A0A2K5APN5"/>
<name>A0A2K5APN5_9ARCH</name>
<dbReference type="Proteomes" id="UP000236248">
    <property type="component" value="Chromosome NCAV"/>
</dbReference>
<sequence length="90" mass="10583">MEGNEEVYPVKSYEGFEQKVVDGYTIYKSSKRWVALVVVETSNGRELRLYSWEMRKGEWKVALASQNVGFWDWDVIVGKVKELKEKYAIK</sequence>
<organism evidence="1 2">
    <name type="scientific">Candidatus Nitrosocaldus cavascurensis</name>
    <dbReference type="NCBI Taxonomy" id="2058097"/>
    <lineage>
        <taxon>Archaea</taxon>
        <taxon>Nitrososphaerota</taxon>
        <taxon>Nitrososphaeria</taxon>
        <taxon>Candidatus Nitrosocaldales</taxon>
        <taxon>Candidatus Nitrosocaldaceae</taxon>
        <taxon>Candidatus Nitrosocaldus</taxon>
    </lineage>
</organism>
<accession>A0A2K5APN5</accession>
<gene>
    <name evidence="1" type="ORF">NCAV_0406</name>
</gene>
<reference evidence="2" key="1">
    <citation type="submission" date="2018-01" db="EMBL/GenBank/DDBJ databases">
        <authorList>
            <person name="Kerou L M."/>
        </authorList>
    </citation>
    <scope>NUCLEOTIDE SEQUENCE [LARGE SCALE GENOMIC DNA]</scope>
    <source>
        <strain evidence="2">SCU2</strain>
    </source>
</reference>